<reference evidence="1 2" key="1">
    <citation type="submission" date="2020-12" db="EMBL/GenBank/DDBJ databases">
        <title>Bacterial novel species Adhaeribacter sp. BT258 isolated from soil.</title>
        <authorList>
            <person name="Jung H.-Y."/>
        </authorList>
    </citation>
    <scope>NUCLEOTIDE SEQUENCE [LARGE SCALE GENOMIC DNA]</scope>
    <source>
        <strain evidence="1 2">BT258</strain>
    </source>
</reference>
<comment type="caution">
    <text evidence="1">The sequence shown here is derived from an EMBL/GenBank/DDBJ whole genome shotgun (WGS) entry which is preliminary data.</text>
</comment>
<evidence type="ECO:0000313" key="1">
    <source>
        <dbReference type="EMBL" id="MBK0403733.1"/>
    </source>
</evidence>
<evidence type="ECO:0000313" key="2">
    <source>
        <dbReference type="Proteomes" id="UP000644147"/>
    </source>
</evidence>
<accession>A0ABS1C330</accession>
<dbReference type="RefSeq" id="WP_200506490.1">
    <property type="nucleotide sequence ID" value="NZ_JAEHFX010000006.1"/>
</dbReference>
<gene>
    <name evidence="1" type="ORF">I5M27_12100</name>
</gene>
<dbReference type="Proteomes" id="UP000644147">
    <property type="component" value="Unassembled WGS sequence"/>
</dbReference>
<protein>
    <recommendedName>
        <fullName evidence="3">AsmA-like C-terminal domain-containing protein</fullName>
    </recommendedName>
</protein>
<organism evidence="1 2">
    <name type="scientific">Adhaeribacter terrigena</name>
    <dbReference type="NCBI Taxonomy" id="2793070"/>
    <lineage>
        <taxon>Bacteria</taxon>
        <taxon>Pseudomonadati</taxon>
        <taxon>Bacteroidota</taxon>
        <taxon>Cytophagia</taxon>
        <taxon>Cytophagales</taxon>
        <taxon>Hymenobacteraceae</taxon>
        <taxon>Adhaeribacter</taxon>
    </lineage>
</organism>
<name>A0ABS1C330_9BACT</name>
<keyword evidence="2" id="KW-1185">Reference proteome</keyword>
<evidence type="ECO:0008006" key="3">
    <source>
        <dbReference type="Google" id="ProtNLM"/>
    </source>
</evidence>
<proteinExistence type="predicted"/>
<dbReference type="EMBL" id="JAEHFX010000006">
    <property type="protein sequence ID" value="MBK0403733.1"/>
    <property type="molecule type" value="Genomic_DNA"/>
</dbReference>
<sequence>MLEILLWLNGLILLLVLLIGIGFQIPAVQTFTAQKATAFLSAKLKTRVTIGRFTTDWRNSVVLKEIYIEDQQNDTLLYAGRLGLDFNILGTTSNRLKIRSVKIDDGSLRIYSNLADSSYNFSFIGEAFSGSGKTDSSSSFSLNIVSLQLQNLRLQLTDPVRGNFGTARIGKFTMHADAFETQTKTYELGNMQLQNSNLSWRKTKRPGKIEQDAGHDFTFRKINLGNLKIDLRDETIARRLTMKVGKAALKADKIALENARADLSKFTFENADIQYYKLKPAEPLLKTDTIQQESLVKPVPKKKQDWAIWLHDANFQNLNFQYHDLNAPALKRGIDFNHLFLKNTDLKLSNLYYSQSRVSGIVDALQLLEKSGFRVKNLQGNVKAGTDFLELKEVILKTNNSQIRAVIDVKFAPLRKITGIKTTFTAQLHNARFSPRDLLFLAPDLAGKPFYRKLGNNLLLLNGRVSGHVRDLQFQHFTLKGWTGTHMLFSGQVKDIQLENSRSLRLQIRKLNTNRKDLNVIMANGKSAPKFRFPDQLSLTGNLQNQVNKLSFQNLYITGSNGLVLQTNGNVTGPVGKKHVDLQVKKLVVSRQGLLNMLPPGAITPEVQLPENVQFAGTYQGSSLQHFAVNGHFRTTFGNVFANVKIEPVQRFAGHISLDNFDLGKLLKLENMLGPATGSADFKGKGFKVQTMVLHYDANVKKFVYRKDTYRNIRLEGNLNEKIYKLNGNLANAALQGLGHKLKKIKPGNINLKKADPTRFIPKKIEPKKIIPKFLRKKKKREEAQKQ</sequence>